<dbReference type="InterPro" id="IPR015943">
    <property type="entry name" value="WD40/YVTN_repeat-like_dom_sf"/>
</dbReference>
<comment type="subcellular location">
    <subcellularLocation>
        <location evidence="1">Cytoplasm</location>
        <location evidence="1">Cytoskeleton</location>
        <location evidence="1">Spindle</location>
    </subcellularLocation>
    <subcellularLocation>
        <location evidence="2">Midbody</location>
    </subcellularLocation>
</comment>
<dbReference type="InterPro" id="IPR005108">
    <property type="entry name" value="HELP"/>
</dbReference>
<dbReference type="SUPFAM" id="SSF50978">
    <property type="entry name" value="WD40 repeat-like"/>
    <property type="match status" value="2"/>
</dbReference>
<protein>
    <recommendedName>
        <fullName evidence="20">HELP domain-containing protein</fullName>
    </recommendedName>
</protein>
<evidence type="ECO:0000256" key="7">
    <source>
        <dbReference type="ARBA" id="ARBA00022701"/>
    </source>
</evidence>
<evidence type="ECO:0000256" key="3">
    <source>
        <dbReference type="ARBA" id="ARBA00006489"/>
    </source>
</evidence>
<reference evidence="18 19" key="1">
    <citation type="journal article" date="2019" name="Sci. Data">
        <title>Hybrid genome assembly and annotation of Danionella translucida.</title>
        <authorList>
            <person name="Kadobianskyi M."/>
            <person name="Schulze L."/>
            <person name="Schuelke M."/>
            <person name="Judkewitz B."/>
        </authorList>
    </citation>
    <scope>NUCLEOTIDE SEQUENCE [LARGE SCALE GENOMIC DNA]</scope>
    <source>
        <strain evidence="18 19">Bolton</strain>
    </source>
</reference>
<dbReference type="AlphaFoldDB" id="A0A553Q6W7"/>
<dbReference type="EMBL" id="SRMA01026266">
    <property type="protein sequence ID" value="TRY85647.1"/>
    <property type="molecule type" value="Genomic_DNA"/>
</dbReference>
<feature type="compositionally biased region" description="Polar residues" evidence="15">
    <location>
        <begin position="70"/>
        <end position="87"/>
    </location>
</feature>
<gene>
    <name evidence="18" type="ORF">DNTS_008799</name>
</gene>
<evidence type="ECO:0000313" key="18">
    <source>
        <dbReference type="EMBL" id="TRY85647.1"/>
    </source>
</evidence>
<keyword evidence="11" id="KW-0206">Cytoskeleton</keyword>
<evidence type="ECO:0000256" key="8">
    <source>
        <dbReference type="ARBA" id="ARBA00022737"/>
    </source>
</evidence>
<name>A0A553Q6W7_9TELE</name>
<dbReference type="InterPro" id="IPR055442">
    <property type="entry name" value="Beta-prop_EML-like_2nd"/>
</dbReference>
<dbReference type="GO" id="GO:0051301">
    <property type="term" value="P:cell division"/>
    <property type="evidence" value="ECO:0007669"/>
    <property type="project" value="UniProtKB-KW"/>
</dbReference>
<evidence type="ECO:0000256" key="12">
    <source>
        <dbReference type="ARBA" id="ARBA00023306"/>
    </source>
</evidence>
<evidence type="ECO:0000256" key="2">
    <source>
        <dbReference type="ARBA" id="ARBA00004214"/>
    </source>
</evidence>
<evidence type="ECO:0000256" key="13">
    <source>
        <dbReference type="PROSITE-ProRule" id="PRU00221"/>
    </source>
</evidence>
<feature type="domain" description="EML-like first beta-propeller" evidence="16">
    <location>
        <begin position="261"/>
        <end position="539"/>
    </location>
</feature>
<organism evidence="18 19">
    <name type="scientific">Danionella cerebrum</name>
    <dbReference type="NCBI Taxonomy" id="2873325"/>
    <lineage>
        <taxon>Eukaryota</taxon>
        <taxon>Metazoa</taxon>
        <taxon>Chordata</taxon>
        <taxon>Craniata</taxon>
        <taxon>Vertebrata</taxon>
        <taxon>Euteleostomi</taxon>
        <taxon>Actinopterygii</taxon>
        <taxon>Neopterygii</taxon>
        <taxon>Teleostei</taxon>
        <taxon>Ostariophysi</taxon>
        <taxon>Cypriniformes</taxon>
        <taxon>Danionidae</taxon>
        <taxon>Danioninae</taxon>
        <taxon>Danionella</taxon>
    </lineage>
</organism>
<keyword evidence="9" id="KW-0498">Mitosis</keyword>
<dbReference type="GO" id="GO:0005874">
    <property type="term" value="C:microtubule"/>
    <property type="evidence" value="ECO:0007669"/>
    <property type="project" value="UniProtKB-KW"/>
</dbReference>
<keyword evidence="4" id="KW-0963">Cytoplasm</keyword>
<dbReference type="Pfam" id="PF03451">
    <property type="entry name" value="HELP"/>
    <property type="match status" value="1"/>
</dbReference>
<dbReference type="Pfam" id="PF23414">
    <property type="entry name" value="Beta-prop_EML_2"/>
    <property type="match status" value="1"/>
</dbReference>
<evidence type="ECO:0000256" key="11">
    <source>
        <dbReference type="ARBA" id="ARBA00023212"/>
    </source>
</evidence>
<evidence type="ECO:0000256" key="6">
    <source>
        <dbReference type="ARBA" id="ARBA00022618"/>
    </source>
</evidence>
<dbReference type="SMART" id="SM00320">
    <property type="entry name" value="WD40"/>
    <property type="match status" value="8"/>
</dbReference>
<evidence type="ECO:0000256" key="4">
    <source>
        <dbReference type="ARBA" id="ARBA00022490"/>
    </source>
</evidence>
<dbReference type="Pfam" id="PF23409">
    <property type="entry name" value="Beta-prop_EML"/>
    <property type="match status" value="1"/>
</dbReference>
<feature type="region of interest" description="Disordered" evidence="15">
    <location>
        <begin position="69"/>
        <end position="153"/>
    </location>
</feature>
<evidence type="ECO:0000256" key="9">
    <source>
        <dbReference type="ARBA" id="ARBA00022776"/>
    </source>
</evidence>
<feature type="region of interest" description="Disordered" evidence="15">
    <location>
        <begin position="866"/>
        <end position="938"/>
    </location>
</feature>
<evidence type="ECO:0000256" key="1">
    <source>
        <dbReference type="ARBA" id="ARBA00004186"/>
    </source>
</evidence>
<keyword evidence="8" id="KW-0677">Repeat</keyword>
<dbReference type="PROSITE" id="PS50294">
    <property type="entry name" value="WD_REPEATS_REGION"/>
    <property type="match status" value="1"/>
</dbReference>
<dbReference type="InterPro" id="IPR001680">
    <property type="entry name" value="WD40_rpt"/>
</dbReference>
<dbReference type="PANTHER" id="PTHR13720">
    <property type="entry name" value="WD-40 REPEAT PROTEIN"/>
    <property type="match status" value="1"/>
</dbReference>
<keyword evidence="6" id="KW-0132">Cell division</keyword>
<evidence type="ECO:0000259" key="17">
    <source>
        <dbReference type="Pfam" id="PF23414"/>
    </source>
</evidence>
<keyword evidence="12" id="KW-0131">Cell cycle</keyword>
<dbReference type="PROSITE" id="PS50082">
    <property type="entry name" value="WD_REPEATS_2"/>
    <property type="match status" value="3"/>
</dbReference>
<dbReference type="InterPro" id="IPR055439">
    <property type="entry name" value="Beta-prop_EML_1st"/>
</dbReference>
<comment type="similarity">
    <text evidence="3">Belongs to the WD repeat EMAP family.</text>
</comment>
<proteinExistence type="inferred from homology"/>
<feature type="compositionally biased region" description="Low complexity" evidence="15">
    <location>
        <begin position="125"/>
        <end position="136"/>
    </location>
</feature>
<dbReference type="InterPro" id="IPR036322">
    <property type="entry name" value="WD40_repeat_dom_sf"/>
</dbReference>
<feature type="repeat" description="WD" evidence="13">
    <location>
        <begin position="784"/>
        <end position="826"/>
    </location>
</feature>
<feature type="compositionally biased region" description="Polar residues" evidence="15">
    <location>
        <begin position="97"/>
        <end position="106"/>
    </location>
</feature>
<evidence type="ECO:0000313" key="19">
    <source>
        <dbReference type="Proteomes" id="UP000316079"/>
    </source>
</evidence>
<evidence type="ECO:0000259" key="16">
    <source>
        <dbReference type="Pfam" id="PF23409"/>
    </source>
</evidence>
<keyword evidence="10 14" id="KW-0175">Coiled coil</keyword>
<dbReference type="Proteomes" id="UP000316079">
    <property type="component" value="Unassembled WGS sequence"/>
</dbReference>
<evidence type="ECO:0000256" key="15">
    <source>
        <dbReference type="SAM" id="MobiDB-lite"/>
    </source>
</evidence>
<evidence type="ECO:0000256" key="5">
    <source>
        <dbReference type="ARBA" id="ARBA00022574"/>
    </source>
</evidence>
<evidence type="ECO:0000256" key="10">
    <source>
        <dbReference type="ARBA" id="ARBA00023054"/>
    </source>
</evidence>
<evidence type="ECO:0000256" key="14">
    <source>
        <dbReference type="SAM" id="Coils"/>
    </source>
</evidence>
<dbReference type="FunFam" id="2.130.10.10:FF:000019">
    <property type="entry name" value="echinoderm microtubule-associated protein-like 4 isoform X2"/>
    <property type="match status" value="1"/>
</dbReference>
<dbReference type="GO" id="GO:0030496">
    <property type="term" value="C:midbody"/>
    <property type="evidence" value="ECO:0007669"/>
    <property type="project" value="UniProtKB-SubCell"/>
</dbReference>
<dbReference type="PANTHER" id="PTHR13720:SF11">
    <property type="entry name" value="ECHINODERM MICROTUBULE-ASSOCIATED PROTEIN-LIKE 4"/>
    <property type="match status" value="1"/>
</dbReference>
<feature type="repeat" description="WD" evidence="13">
    <location>
        <begin position="549"/>
        <end position="581"/>
    </location>
</feature>
<feature type="repeat" description="WD" evidence="13">
    <location>
        <begin position="466"/>
        <end position="498"/>
    </location>
</feature>
<keyword evidence="5 13" id="KW-0853">WD repeat</keyword>
<dbReference type="GO" id="GO:0072686">
    <property type="term" value="C:mitotic spindle"/>
    <property type="evidence" value="ECO:0007669"/>
    <property type="project" value="TreeGrafter"/>
</dbReference>
<dbReference type="CDD" id="cd21950">
    <property type="entry name" value="TD_EMAP4"/>
    <property type="match status" value="1"/>
</dbReference>
<dbReference type="OrthoDB" id="47802at2759"/>
<dbReference type="InterPro" id="IPR050630">
    <property type="entry name" value="WD_repeat_EMAP"/>
</dbReference>
<feature type="domain" description="EML-like second beta-propeller" evidence="17">
    <location>
        <begin position="556"/>
        <end position="818"/>
    </location>
</feature>
<keyword evidence="7" id="KW-0493">Microtubule</keyword>
<feature type="coiled-coil region" evidence="14">
    <location>
        <begin position="32"/>
        <end position="66"/>
    </location>
</feature>
<comment type="caution">
    <text evidence="18">The sequence shown here is derived from an EMBL/GenBank/DDBJ whole genome shotgun (WGS) entry which is preliminary data.</text>
</comment>
<sequence length="938" mass="103592">MEESATDLAPVCESTATLNHQCTDDSISGASASDVQDRLASLELRVQQQEDELTIMKAALADVLRRLAQSEDSTNTAAKKQQNSKGQTPMREAYSLSCITNGSSSGRKSHRETSTVSIARKETLSSAAKSRGSSAKRGMERSQSSTWDANEENRNKLVKAASTSKLLSKVAKNAEKHRDPVISQEGEFIKMFMRGRPITMFIPSDVENYEDVRTELPPERLKLDYGYRGRDCRANVYLLPTGEIVYFIASVVVLFNYEERTQRHYLGHTDCVKCLAVHPDKIRIATGQIAGVDKDGRPLQPHVRVWDSVSLSTLQILGLGTFERGVGSLAFSKADSGTHLSVIDDSNDHMLTVWEWQKKSRIAEIKSTNEVVLAVEFHPTDPSIIVTCGKSHIFFWTWSGSSLVRKQGIFGKYEKPKFVQCLAFLSNGDILTGDSGGVLLIWSRTQTEPASAKTPKAGAFQITRQIKAHDGSVFTLCQMRNGTLLTGGGKDHKIILWDHNLQPERDIEVPDQYGTIRAVAEGKGEQFLVGTSRNFILRGTFNDGFQVEVQGHTDELWGLATHPFKQLFLTCAQDRQVCLWSSVDHTLEWSRLLDEHGHCADFHPSGSVTRDLIAIHTDGNEQLSVMRFSVDGTLLAVGSHDNFIYLYTVSDKGRKYSRYGKCTGHSSYITHLDWSPDNKFIINVFLFRLRLSSLTPELRFSRDIPNGCKLIRNRSECKDINWATYTCVLGFHVFGVWPEGSDGTDINALIRSHSRKVIALADDFCKVHLFQYPCSRPKAPSHKYSAHSSHVTNVSFMHNDSHLISTGGKDTSIMQWRLVEKNSSLVHSESSLGIGDSFLNSATSRGLPSVPVEAMPISVPVSLAISVQPDSNTPPPTPPEALHTITPNGQQDGSPGTPPPSEEAMPPSDSTLSPKDSLEPSDDTATPSDEGTPFNAPL</sequence>
<dbReference type="GO" id="GO:0000226">
    <property type="term" value="P:microtubule cytoskeleton organization"/>
    <property type="evidence" value="ECO:0007669"/>
    <property type="project" value="TreeGrafter"/>
</dbReference>
<accession>A0A553Q6W7</accession>
<evidence type="ECO:0008006" key="20">
    <source>
        <dbReference type="Google" id="ProtNLM"/>
    </source>
</evidence>
<dbReference type="GO" id="GO:0008017">
    <property type="term" value="F:microtubule binding"/>
    <property type="evidence" value="ECO:0007669"/>
    <property type="project" value="TreeGrafter"/>
</dbReference>
<feature type="compositionally biased region" description="Polar residues" evidence="15">
    <location>
        <begin position="885"/>
        <end position="894"/>
    </location>
</feature>
<dbReference type="Gene3D" id="2.130.10.10">
    <property type="entry name" value="YVTN repeat-like/Quinoprotein amine dehydrogenase"/>
    <property type="match status" value="2"/>
</dbReference>
<keyword evidence="19" id="KW-1185">Reference proteome</keyword>